<dbReference type="GO" id="GO:0003677">
    <property type="term" value="F:DNA binding"/>
    <property type="evidence" value="ECO:0007669"/>
    <property type="project" value="UniProtKB-KW"/>
</dbReference>
<dbReference type="SUPFAM" id="SSF46785">
    <property type="entry name" value="Winged helix' DNA-binding domain"/>
    <property type="match status" value="1"/>
</dbReference>
<organism evidence="2 3">
    <name type="scientific">Pseudonocardia parietis</name>
    <dbReference type="NCBI Taxonomy" id="570936"/>
    <lineage>
        <taxon>Bacteria</taxon>
        <taxon>Bacillati</taxon>
        <taxon>Actinomycetota</taxon>
        <taxon>Actinomycetes</taxon>
        <taxon>Pseudonocardiales</taxon>
        <taxon>Pseudonocardiaceae</taxon>
        <taxon>Pseudonocardia</taxon>
    </lineage>
</organism>
<dbReference type="PANTHER" id="PTHR33164">
    <property type="entry name" value="TRANSCRIPTIONAL REGULATOR, MARR FAMILY"/>
    <property type="match status" value="1"/>
</dbReference>
<dbReference type="InterPro" id="IPR036388">
    <property type="entry name" value="WH-like_DNA-bd_sf"/>
</dbReference>
<gene>
    <name evidence="2" type="ORF">JOF36_001251</name>
</gene>
<dbReference type="Pfam" id="PF12802">
    <property type="entry name" value="MarR_2"/>
    <property type="match status" value="1"/>
</dbReference>
<dbReference type="RefSeq" id="WP_210025448.1">
    <property type="nucleotide sequence ID" value="NZ_JAGINU010000001.1"/>
</dbReference>
<dbReference type="Gene3D" id="1.10.10.10">
    <property type="entry name" value="Winged helix-like DNA-binding domain superfamily/Winged helix DNA-binding domain"/>
    <property type="match status" value="1"/>
</dbReference>
<evidence type="ECO:0000313" key="2">
    <source>
        <dbReference type="EMBL" id="MBP2365555.1"/>
    </source>
</evidence>
<dbReference type="PANTHER" id="PTHR33164:SF106">
    <property type="entry name" value="TRANSCRIPTIONAL REGULATORY PROTEIN"/>
    <property type="match status" value="1"/>
</dbReference>
<proteinExistence type="predicted"/>
<dbReference type="Proteomes" id="UP001519295">
    <property type="component" value="Unassembled WGS sequence"/>
</dbReference>
<dbReference type="EMBL" id="JAGINU010000001">
    <property type="protein sequence ID" value="MBP2365555.1"/>
    <property type="molecule type" value="Genomic_DNA"/>
</dbReference>
<name>A0ABS4VNP8_9PSEU</name>
<dbReference type="InterPro" id="IPR036390">
    <property type="entry name" value="WH_DNA-bd_sf"/>
</dbReference>
<sequence>MTAEQRGDLLDAVVAAIPGWQVLLVQYNEVIAARLGVTPSDLRALFVLSVHGPCSPGVLGRHVGLTTGAASRLVERLVNAGIATRDADPRDRRRVVVTPRAEALEEAARHYEPLNQRLREHLGSTDPATLQAMLTFIRSAEASTQQLLDAANRPAGAPE</sequence>
<protein>
    <submittedName>
        <fullName evidence="2">DNA-binding MarR family transcriptional regulator</fullName>
    </submittedName>
</protein>
<evidence type="ECO:0000313" key="3">
    <source>
        <dbReference type="Proteomes" id="UP001519295"/>
    </source>
</evidence>
<dbReference type="InterPro" id="IPR000835">
    <property type="entry name" value="HTH_MarR-typ"/>
</dbReference>
<dbReference type="PROSITE" id="PS50995">
    <property type="entry name" value="HTH_MARR_2"/>
    <property type="match status" value="1"/>
</dbReference>
<comment type="caution">
    <text evidence="2">The sequence shown here is derived from an EMBL/GenBank/DDBJ whole genome shotgun (WGS) entry which is preliminary data.</text>
</comment>
<dbReference type="SMART" id="SM00347">
    <property type="entry name" value="HTH_MARR"/>
    <property type="match status" value="1"/>
</dbReference>
<keyword evidence="3" id="KW-1185">Reference proteome</keyword>
<feature type="domain" description="HTH marR-type" evidence="1">
    <location>
        <begin position="1"/>
        <end position="142"/>
    </location>
</feature>
<accession>A0ABS4VNP8</accession>
<evidence type="ECO:0000259" key="1">
    <source>
        <dbReference type="PROSITE" id="PS50995"/>
    </source>
</evidence>
<reference evidence="2 3" key="1">
    <citation type="submission" date="2021-03" db="EMBL/GenBank/DDBJ databases">
        <title>Sequencing the genomes of 1000 actinobacteria strains.</title>
        <authorList>
            <person name="Klenk H.-P."/>
        </authorList>
    </citation>
    <scope>NUCLEOTIDE SEQUENCE [LARGE SCALE GENOMIC DNA]</scope>
    <source>
        <strain evidence="2 3">DSM 45256</strain>
    </source>
</reference>
<keyword evidence="2" id="KW-0238">DNA-binding</keyword>
<dbReference type="InterPro" id="IPR039422">
    <property type="entry name" value="MarR/SlyA-like"/>
</dbReference>